<feature type="compositionally biased region" description="Low complexity" evidence="1">
    <location>
        <begin position="1349"/>
        <end position="1371"/>
    </location>
</feature>
<feature type="compositionally biased region" description="Basic and acidic residues" evidence="1">
    <location>
        <begin position="2133"/>
        <end position="2143"/>
    </location>
</feature>
<keyword evidence="2" id="KW-0812">Transmembrane</keyword>
<feature type="compositionally biased region" description="Basic and acidic residues" evidence="1">
    <location>
        <begin position="26"/>
        <end position="39"/>
    </location>
</feature>
<comment type="caution">
    <text evidence="4">The sequence shown here is derived from an EMBL/GenBank/DDBJ whole genome shotgun (WGS) entry which is preliminary data.</text>
</comment>
<feature type="compositionally biased region" description="Pro residues" evidence="1">
    <location>
        <begin position="1338"/>
        <end position="1348"/>
    </location>
</feature>
<reference evidence="4 5" key="1">
    <citation type="journal article" date="2023" name="Commun. Biol.">
        <title>Reorganization of the ancestral sex-determining regions during the evolution of trioecy in Pleodorina starrii.</title>
        <authorList>
            <person name="Takahashi K."/>
            <person name="Suzuki S."/>
            <person name="Kawai-Toyooka H."/>
            <person name="Yamamoto K."/>
            <person name="Hamaji T."/>
            <person name="Ootsuki R."/>
            <person name="Yamaguchi H."/>
            <person name="Kawachi M."/>
            <person name="Higashiyama T."/>
            <person name="Nozaki H."/>
        </authorList>
    </citation>
    <scope>NUCLEOTIDE SEQUENCE [LARGE SCALE GENOMIC DNA]</scope>
    <source>
        <strain evidence="4 5">NIES-4479</strain>
    </source>
</reference>
<feature type="domain" description="TmcB/TmcC TPR repeats" evidence="3">
    <location>
        <begin position="484"/>
        <end position="605"/>
    </location>
</feature>
<organism evidence="4 5">
    <name type="scientific">Pleodorina starrii</name>
    <dbReference type="NCBI Taxonomy" id="330485"/>
    <lineage>
        <taxon>Eukaryota</taxon>
        <taxon>Viridiplantae</taxon>
        <taxon>Chlorophyta</taxon>
        <taxon>core chlorophytes</taxon>
        <taxon>Chlorophyceae</taxon>
        <taxon>CS clade</taxon>
        <taxon>Chlamydomonadales</taxon>
        <taxon>Volvocaceae</taxon>
        <taxon>Pleodorina</taxon>
    </lineage>
</organism>
<keyword evidence="2" id="KW-0472">Membrane</keyword>
<feature type="transmembrane region" description="Helical" evidence="2">
    <location>
        <begin position="1802"/>
        <end position="1824"/>
    </location>
</feature>
<feature type="transmembrane region" description="Helical" evidence="2">
    <location>
        <begin position="341"/>
        <end position="365"/>
    </location>
</feature>
<evidence type="ECO:0000256" key="2">
    <source>
        <dbReference type="SAM" id="Phobius"/>
    </source>
</evidence>
<feature type="region of interest" description="Disordered" evidence="1">
    <location>
        <begin position="1335"/>
        <end position="1382"/>
    </location>
</feature>
<dbReference type="OrthoDB" id="533766at2759"/>
<dbReference type="InterPro" id="IPR000014">
    <property type="entry name" value="PAS"/>
</dbReference>
<feature type="region of interest" description="Disordered" evidence="1">
    <location>
        <begin position="1"/>
        <end position="39"/>
    </location>
</feature>
<dbReference type="PANTHER" id="PTHR31600">
    <property type="entry name" value="TINY MACROCYSTS PROTEIN B-RELATED"/>
    <property type="match status" value="1"/>
</dbReference>
<feature type="transmembrane region" description="Helical" evidence="2">
    <location>
        <begin position="309"/>
        <end position="329"/>
    </location>
</feature>
<feature type="compositionally biased region" description="Low complexity" evidence="1">
    <location>
        <begin position="1508"/>
        <end position="1519"/>
    </location>
</feature>
<keyword evidence="2" id="KW-1133">Transmembrane helix</keyword>
<dbReference type="Proteomes" id="UP001165080">
    <property type="component" value="Unassembled WGS sequence"/>
</dbReference>
<feature type="compositionally biased region" description="Polar residues" evidence="1">
    <location>
        <begin position="1757"/>
        <end position="1772"/>
    </location>
</feature>
<feature type="compositionally biased region" description="Acidic residues" evidence="1">
    <location>
        <begin position="1592"/>
        <end position="1603"/>
    </location>
</feature>
<feature type="transmembrane region" description="Helical" evidence="2">
    <location>
        <begin position="2218"/>
        <end position="2236"/>
    </location>
</feature>
<proteinExistence type="predicted"/>
<feature type="compositionally biased region" description="Gly residues" evidence="1">
    <location>
        <begin position="1552"/>
        <end position="1575"/>
    </location>
</feature>
<dbReference type="InterPro" id="IPR057352">
    <property type="entry name" value="TPR_TmcB/C"/>
</dbReference>
<feature type="region of interest" description="Disordered" evidence="1">
    <location>
        <begin position="1754"/>
        <end position="1773"/>
    </location>
</feature>
<feature type="compositionally biased region" description="Polar residues" evidence="1">
    <location>
        <begin position="1420"/>
        <end position="1432"/>
    </location>
</feature>
<dbReference type="PANTHER" id="PTHR31600:SF2">
    <property type="entry name" value="GAMETE ENRICHED GENE 10 PROTEIN-RELATED"/>
    <property type="match status" value="1"/>
</dbReference>
<sequence>MASSGASYAGSGGSSKSSFSAKRQRPGTEQEHDHGDNLLDRGSSLEYGIFGVLFTLSKEKGEHRIRHRWVLLKILLDGWQLFTTVINPIRHNWNINPDGTAWVIVGVLNFTWLGDRGYDVYIAVLYAMLALLAINIVMCVWVAWCFKEHKFPVVWPIKVLRVFSSVFFQAFDVASLNLLQLGITCRFTGPAKPHLHFDLFPQYSCTTTPHILHAVVSALCLILFVAIALLLNMAEVEVNPLSRRPMALGHSGAEVMAFAIKVLLTLVNVFLGWDRVEASVYLALSIALAWQIIRWNSHLVSWVNYLKSGVYLTVVWSSSVLMLLVFHPGMKAGEEESYSKLMTLLLLVGLAPAFGVGVLLSWASLRHLSKSALKGLDNPRKLPLNEAFGSVDEPRDIEIASRCCRVWKEPGTPDPEAVNKAHMLIKAGLEMFPHNSFMVLLHANFMIDVLGVSQSGSRRIEDARKLNPSLMCRFVMFVRQQQATQSAAGSSVNSSATMDLLGYVEYQRKQRMVVRLHREALQAMCSFWKMLDASSVSFTHLSKALGKIETSVSQAQRAYRVVLESYGNNPKLVHLYGRFLQTIKNDPWHAAEYFAEAERLEELQDSNASGPLMPDGTPLSRMDEIDTAVLVLNAAGEVQMANRHTQFLFGYKRGILEGKPLATLLAPHFARRLSERLASIAAAHELLGIASPDDDGSDLAEETVVGLHCDRLAFPAKLTLRKASGVGEDSTIIALIEPVSPAPGVCSVWVTHNGIVTACDPSFVANFGWKAAEVNGTSIKGLITFAGPAAAPNGSSGQDKDKDKDKEQDKDKAATAQRHVPRQNESASELIKRLLAQAAEMDAASGGSNVSDDQQPTGGFISCRIPHKYMCKAVACTLTVVPSAAADAPIVHELRIKTDSEPVQLLAVNRKGAILHASSELATRLKDRSGLGLGSLNHHAGTMLGSEGQNHGGGGGGGMEAGMLGGDGGASSSYTALLHGYTLFDFLAPAWKDMHFKLLKDVTAVSPLPVAELACRKSGSPPGPTLELRTAGGREMYMRVGVSTNEIQGEVVHIVHLSRSSLDSALAERRLRLSLSPDGLISAVEAGSSSQLFGLDTSKMLGRGLWEVVEEPSVPAAGAAAAGRMSATGRASNGGLGGRTSASLISRALRYPGHSWRVQVVPPPSLAARASFTPLAKPAIMQLHVAMPPDDDEAGVPTVSVDLWPSTTVTGVLDLDPLGRIRAVLEERTRPVGLLFGVPGQSLVGSTLAELVAMPQGRTRPGDLLSLHGTKKSSLKSQAKEASVKVGPVHTLRATHWDGRPLSLDVQVVGKPGPNEPATAILRFHVAPMMPRLLAAPPQQPLQPPPPAATAGGAAATAKGALWKSGGEAAPPGGGGGGGRDLVLIDAPVKTQLAATGTAAAPPPAVVSPQRTPSLDDPTPRTSSPVYDQPGNNGVLLVQQQPPVVRSLTTPPAAKTPPASGFVPLDSLDYAMMEVGCQEPPPEALPGSADGGGGAAAGRPLSLPPPAADADAATPGALGRSRLSDLVKSVGGPSGRSVPRRQQTAFISDVGGVSGGGGGGGGSLRLGTPSGGVAGGRSFKVPGAVQQSGYPEDAEEEDEDACAEGDRLSDVAGSDSDGHGGGLSKTKEAHGRSETAGRVLEWVASKGAFYQNTPNDSAKGGGRFVASTEGFRPTSFADGVEAGDDGAAAAGPGYGGAEGALVYPAGDSFISEARGPAVLEGGVGIGVGFGKGRGPPGPGMEDMAPSFVVEDDAASDGGQSAVSGAQSATGSEYTRGKRFRKLAKLMDSSQTKQVQKRLRIHALFTVAVLATTHVICFVLTVTAIKSQQNSMTQLGRSGQAQLYLHRILIDVRGLDIISRDKWLPNLFTPDDAEALVERITHDAEEVKVRLNEILNTHSNSPSIIKLLYQTKRTVWDTNDADGSDIYTNLTIWDFATRFYSMAKAIKQMHSAWMEDKQYIADTFAGQFLLKSGPDLFIDTRKMLDALLYNAVDNARHVDILQIVFLLVEGAAISFIAACYLMFLLRAVAAQRFKLYSTFLVIPVGLTRALASQNTSLLVDDDDDDDGDEDEERGAQAAAMQEAEDGGGNTPKLRRRATLKVEESATEATLPPTAVPGGTTAAAGWRRTSATDDPSSRKPYMDRGFDKFDKQRTLTTDSDQVLSSGCCGWMNWRNRLRNVIGRRSSILPLPMSTSISGVSPILASMGSSKRSLRFDSNETIFMLLPFIVWSVLVVAVYSTAVVRMQGVDEVVAVHSVVNFMSARTSRTVFFGQELANTEDPNQLMARREALLRVVKLTRDAWYTLQLGEQAYTAVGDDCERFPLVKSGLSHASTELMRMFYSSGSCHRTQEHLPCPGDDYRFYQLTHTGLDSMMQQFMISLSSMGKNTSLIPEGLEDEHWDIVYNVGYKDLLDGTVRIAEAHYDTILALFNSILILHIILFLLFWVIFAGFLMFMLNPLLRRVSQERRRIAELMSQLPLELDVERLVARALGTTSGQSGAAAGGGADGDRSLGGGGASGGGGAYVEGGGSGDAVSKWKAIIRASSSLNGGKGQSSDGRRRP</sequence>
<accession>A0A9W6F4Q2</accession>
<feature type="transmembrane region" description="Helical" evidence="2">
    <location>
        <begin position="2432"/>
        <end position="2458"/>
    </location>
</feature>
<evidence type="ECO:0000256" key="1">
    <source>
        <dbReference type="SAM" id="MobiDB-lite"/>
    </source>
</evidence>
<evidence type="ECO:0000313" key="5">
    <source>
        <dbReference type="Proteomes" id="UP001165080"/>
    </source>
</evidence>
<feature type="transmembrane region" description="Helical" evidence="2">
    <location>
        <begin position="1999"/>
        <end position="2024"/>
    </location>
</feature>
<feature type="compositionally biased region" description="Basic and acidic residues" evidence="1">
    <location>
        <begin position="1625"/>
        <end position="1634"/>
    </location>
</feature>
<feature type="transmembrane region" description="Helical" evidence="2">
    <location>
        <begin position="279"/>
        <end position="297"/>
    </location>
</feature>
<feature type="compositionally biased region" description="Acidic residues" evidence="1">
    <location>
        <begin position="2058"/>
        <end position="2071"/>
    </location>
</feature>
<evidence type="ECO:0000259" key="3">
    <source>
        <dbReference type="Pfam" id="PF25474"/>
    </source>
</evidence>
<dbReference type="EMBL" id="BRXU01000015">
    <property type="protein sequence ID" value="GLC56428.1"/>
    <property type="molecule type" value="Genomic_DNA"/>
</dbReference>
<feature type="transmembrane region" description="Helical" evidence="2">
    <location>
        <begin position="153"/>
        <end position="171"/>
    </location>
</feature>
<feature type="region of interest" description="Disordered" evidence="1">
    <location>
        <begin position="1478"/>
        <end position="1634"/>
    </location>
</feature>
<feature type="region of interest" description="Disordered" evidence="1">
    <location>
        <begin position="1394"/>
        <end position="1432"/>
    </location>
</feature>
<dbReference type="Pfam" id="PF25474">
    <property type="entry name" value="TPR_TmcB"/>
    <property type="match status" value="1"/>
</dbReference>
<feature type="compositionally biased region" description="Low complexity" evidence="1">
    <location>
        <begin position="2107"/>
        <end position="2123"/>
    </location>
</feature>
<feature type="region of interest" description="Disordered" evidence="1">
    <location>
        <begin position="790"/>
        <end position="827"/>
    </location>
</feature>
<protein>
    <recommendedName>
        <fullName evidence="3">TmcB/TmcC TPR repeats domain-containing protein</fullName>
    </recommendedName>
</protein>
<name>A0A9W6F4Q2_9CHLO</name>
<feature type="transmembrane region" description="Helical" evidence="2">
    <location>
        <begin position="211"/>
        <end position="234"/>
    </location>
</feature>
<feature type="region of interest" description="Disordered" evidence="1">
    <location>
        <begin position="2056"/>
        <end position="2143"/>
    </location>
</feature>
<feature type="transmembrane region" description="Helical" evidence="2">
    <location>
        <begin position="120"/>
        <end position="146"/>
    </location>
</feature>
<feature type="compositionally biased region" description="Basic and acidic residues" evidence="1">
    <location>
        <begin position="798"/>
        <end position="813"/>
    </location>
</feature>
<keyword evidence="5" id="KW-1185">Reference proteome</keyword>
<dbReference type="CDD" id="cd00130">
    <property type="entry name" value="PAS"/>
    <property type="match status" value="1"/>
</dbReference>
<feature type="compositionally biased region" description="Low complexity" evidence="1">
    <location>
        <begin position="1"/>
        <end position="21"/>
    </location>
</feature>
<gene>
    <name evidence="4" type="primary">PLEST003806</name>
    <name evidence="4" type="ORF">PLESTB_001103800</name>
</gene>
<dbReference type="Gene3D" id="3.30.450.20">
    <property type="entry name" value="PAS domain"/>
    <property type="match status" value="1"/>
</dbReference>
<evidence type="ECO:0000313" key="4">
    <source>
        <dbReference type="EMBL" id="GLC56428.1"/>
    </source>
</evidence>
<dbReference type="InterPro" id="IPR052994">
    <property type="entry name" value="Tiny_macrocysts_regulators"/>
</dbReference>
<feature type="transmembrane region" description="Helical" evidence="2">
    <location>
        <begin position="255"/>
        <end position="273"/>
    </location>
</feature>